<dbReference type="AlphaFoldDB" id="A0A2I1HHK2"/>
<accession>A0A2I1HHK2</accession>
<evidence type="ECO:0000313" key="2">
    <source>
        <dbReference type="Proteomes" id="UP000234323"/>
    </source>
</evidence>
<dbReference type="EMBL" id="LLXI01002944">
    <property type="protein sequence ID" value="PKY58300.1"/>
    <property type="molecule type" value="Genomic_DNA"/>
</dbReference>
<sequence>MNSKGNKRNWKIHDTISIISSTTETAEEIDDKIVYMEDLEKRKQAYGICRECHEPDTGEKLVSIL</sequence>
<proteinExistence type="predicted"/>
<evidence type="ECO:0000313" key="1">
    <source>
        <dbReference type="EMBL" id="PKY58300.1"/>
    </source>
</evidence>
<reference evidence="1 2" key="1">
    <citation type="submission" date="2015-10" db="EMBL/GenBank/DDBJ databases">
        <title>Genome analyses suggest a sexual origin of heterokaryosis in a supposedly ancient asexual fungus.</title>
        <authorList>
            <person name="Ropars J."/>
            <person name="Sedzielewska K."/>
            <person name="Noel J."/>
            <person name="Charron P."/>
            <person name="Farinelli L."/>
            <person name="Marton T."/>
            <person name="Kruger M."/>
            <person name="Pelin A."/>
            <person name="Brachmann A."/>
            <person name="Corradi N."/>
        </authorList>
    </citation>
    <scope>NUCLEOTIDE SEQUENCE [LARGE SCALE GENOMIC DNA]</scope>
    <source>
        <strain evidence="1 2">A4</strain>
    </source>
</reference>
<keyword evidence="2" id="KW-1185">Reference proteome</keyword>
<dbReference type="Proteomes" id="UP000234323">
    <property type="component" value="Unassembled WGS sequence"/>
</dbReference>
<comment type="caution">
    <text evidence="1">The sequence shown here is derived from an EMBL/GenBank/DDBJ whole genome shotgun (WGS) entry which is preliminary data.</text>
</comment>
<protein>
    <submittedName>
        <fullName evidence="1">Uncharacterized protein</fullName>
    </submittedName>
</protein>
<organism evidence="1 2">
    <name type="scientific">Rhizophagus irregularis</name>
    <dbReference type="NCBI Taxonomy" id="588596"/>
    <lineage>
        <taxon>Eukaryota</taxon>
        <taxon>Fungi</taxon>
        <taxon>Fungi incertae sedis</taxon>
        <taxon>Mucoromycota</taxon>
        <taxon>Glomeromycotina</taxon>
        <taxon>Glomeromycetes</taxon>
        <taxon>Glomerales</taxon>
        <taxon>Glomeraceae</taxon>
        <taxon>Rhizophagus</taxon>
    </lineage>
</organism>
<name>A0A2I1HHK2_9GLOM</name>
<gene>
    <name evidence="1" type="ORF">RhiirA4_480097</name>
</gene>